<proteinExistence type="predicted"/>
<dbReference type="Gene3D" id="3.40.50.150">
    <property type="entry name" value="Vaccinia Virus protein VP39"/>
    <property type="match status" value="1"/>
</dbReference>
<accession>M6WPR8</accession>
<keyword evidence="2" id="KW-0808">Transferase</keyword>
<evidence type="ECO:0000256" key="2">
    <source>
        <dbReference type="ARBA" id="ARBA00022679"/>
    </source>
</evidence>
<evidence type="ECO:0000313" key="3">
    <source>
        <dbReference type="EMBL" id="EMO63758.1"/>
    </source>
</evidence>
<dbReference type="EMBL" id="AKWF02000040">
    <property type="protein sequence ID" value="EMO63758.1"/>
    <property type="molecule type" value="Genomic_DNA"/>
</dbReference>
<name>M6WPR8_LEPBO</name>
<dbReference type="PANTHER" id="PTHR43542:SF1">
    <property type="entry name" value="METHYLTRANSFERASE"/>
    <property type="match status" value="1"/>
</dbReference>
<dbReference type="GO" id="GO:0031167">
    <property type="term" value="P:rRNA methylation"/>
    <property type="evidence" value="ECO:0007669"/>
    <property type="project" value="InterPro"/>
</dbReference>
<dbReference type="PANTHER" id="PTHR43542">
    <property type="entry name" value="METHYLTRANSFERASE"/>
    <property type="match status" value="1"/>
</dbReference>
<dbReference type="SUPFAM" id="SSF53335">
    <property type="entry name" value="S-adenosyl-L-methionine-dependent methyltransferases"/>
    <property type="match status" value="1"/>
</dbReference>
<organism evidence="3 4">
    <name type="scientific">Leptospira borgpetersenii serovar Pomona str. 200901868</name>
    <dbReference type="NCBI Taxonomy" id="1192866"/>
    <lineage>
        <taxon>Bacteria</taxon>
        <taxon>Pseudomonadati</taxon>
        <taxon>Spirochaetota</taxon>
        <taxon>Spirochaetia</taxon>
        <taxon>Leptospirales</taxon>
        <taxon>Leptospiraceae</taxon>
        <taxon>Leptospira</taxon>
    </lineage>
</organism>
<evidence type="ECO:0008006" key="5">
    <source>
        <dbReference type="Google" id="ProtNLM"/>
    </source>
</evidence>
<evidence type="ECO:0000256" key="1">
    <source>
        <dbReference type="ARBA" id="ARBA00022603"/>
    </source>
</evidence>
<reference evidence="3 4" key="1">
    <citation type="submission" date="2013-01" db="EMBL/GenBank/DDBJ databases">
        <authorList>
            <person name="Harkins D.M."/>
            <person name="Durkin A.S."/>
            <person name="Brinkac L.M."/>
            <person name="Haft D.H."/>
            <person name="Selengut J.D."/>
            <person name="Sanka R."/>
            <person name="DePew J."/>
            <person name="Purushe J."/>
            <person name="Picardeau M."/>
            <person name="Werts C."/>
            <person name="Goarant C."/>
            <person name="Vinetz J.M."/>
            <person name="Sutton G.G."/>
            <person name="Nierman W.C."/>
            <person name="Fouts D.E."/>
        </authorList>
    </citation>
    <scope>NUCLEOTIDE SEQUENCE [LARGE SCALE GENOMIC DNA]</scope>
    <source>
        <strain evidence="3 4">200901868</strain>
    </source>
</reference>
<dbReference type="Proteomes" id="UP000012159">
    <property type="component" value="Unassembled WGS sequence"/>
</dbReference>
<protein>
    <recommendedName>
        <fullName evidence="5">RNA methyltransferase, RsmD family</fullName>
    </recommendedName>
</protein>
<sequence>MKNTGPVWQFAKNCADRFLISVFVLFPQSSVLPTDFNDVYDFYKKGNYDTLVKVSRVALRKEEIDYRILLLYTSAEKDPEEIDKTLRSIYEKKGSHPGIFYNSVFLFLERCLVLEDESSGIYWGKIFSENGTSSVRYAEGLYTYACILYEAGKFSEAKQILIKLRELKSAEKLAKKIRILELSVEKKRSKDVKALKVQAGKLKGKSIETPIAVAGNTNFTPAILKKSVFDIVGSLVLKGRLILEKSVFVDFFAGSGQMALEAMSRGFARVVLYELAWERSDNLRKLFAKFSDNYEVSRKDVFRFYNKLDIPEKSKIYFLDPPYSFWDKKKEKIKSLLDFLLKADATVAVFVQSPIDPNWSGFETRKFGKNFLTFRVNGVWDVSLLPNENASEISEDISSFHQNED</sequence>
<dbReference type="InterPro" id="IPR029063">
    <property type="entry name" value="SAM-dependent_MTases_sf"/>
</dbReference>
<gene>
    <name evidence="3" type="ORF">LEP1GSC133_4611</name>
</gene>
<dbReference type="Pfam" id="PF03602">
    <property type="entry name" value="Cons_hypoth95"/>
    <property type="match status" value="1"/>
</dbReference>
<dbReference type="InterPro" id="IPR004398">
    <property type="entry name" value="RNA_MeTrfase_RsmD"/>
</dbReference>
<dbReference type="GO" id="GO:0008168">
    <property type="term" value="F:methyltransferase activity"/>
    <property type="evidence" value="ECO:0007669"/>
    <property type="project" value="UniProtKB-KW"/>
</dbReference>
<keyword evidence="1" id="KW-0489">Methyltransferase</keyword>
<evidence type="ECO:0000313" key="4">
    <source>
        <dbReference type="Proteomes" id="UP000012159"/>
    </source>
</evidence>
<comment type="caution">
    <text evidence="3">The sequence shown here is derived from an EMBL/GenBank/DDBJ whole genome shotgun (WGS) entry which is preliminary data.</text>
</comment>
<dbReference type="STRING" id="1192866.LEP1GSC133_4611"/>
<dbReference type="AlphaFoldDB" id="M6WPR8"/>